<feature type="region of interest" description="Disordered" evidence="1">
    <location>
        <begin position="70"/>
        <end position="89"/>
    </location>
</feature>
<evidence type="ECO:0000256" key="1">
    <source>
        <dbReference type="SAM" id="MobiDB-lite"/>
    </source>
</evidence>
<feature type="transmembrane region" description="Helical" evidence="2">
    <location>
        <begin position="27"/>
        <end position="47"/>
    </location>
</feature>
<comment type="caution">
    <text evidence="3">The sequence shown here is derived from an EMBL/GenBank/DDBJ whole genome shotgun (WGS) entry which is preliminary data.</text>
</comment>
<dbReference type="EMBL" id="AHKC01017415">
    <property type="protein sequence ID" value="EKF27754.1"/>
    <property type="molecule type" value="Genomic_DNA"/>
</dbReference>
<dbReference type="OrthoDB" id="240582at2759"/>
<name>K2MQ41_TRYCR</name>
<evidence type="ECO:0000313" key="4">
    <source>
        <dbReference type="Proteomes" id="UP000007350"/>
    </source>
</evidence>
<keyword evidence="2" id="KW-1133">Transmembrane helix</keyword>
<dbReference type="AlphaFoldDB" id="K2MQ41"/>
<feature type="region of interest" description="Disordered" evidence="1">
    <location>
        <begin position="187"/>
        <end position="222"/>
    </location>
</feature>
<dbReference type="Proteomes" id="UP000007350">
    <property type="component" value="Unassembled WGS sequence"/>
</dbReference>
<evidence type="ECO:0000256" key="2">
    <source>
        <dbReference type="SAM" id="Phobius"/>
    </source>
</evidence>
<keyword evidence="2" id="KW-0812">Transmembrane</keyword>
<accession>K2MQ41</accession>
<gene>
    <name evidence="3" type="ORF">MOQ_008514</name>
</gene>
<keyword evidence="2" id="KW-0472">Membrane</keyword>
<protein>
    <submittedName>
        <fullName evidence="3">Uncharacterized protein</fullName>
    </submittedName>
</protein>
<evidence type="ECO:0000313" key="3">
    <source>
        <dbReference type="EMBL" id="EKF27754.1"/>
    </source>
</evidence>
<keyword evidence="4" id="KW-1185">Reference proteome</keyword>
<proteinExistence type="predicted"/>
<sequence>MTAAKAYRLAVLISWHTDCKEEPWRSASLMLFNYGGTALPICIAYIIRSYTSYLKALHVFRGLDANTNKDAEKQQNEAKQLGNQPSIHNTADGSYVRKHGIDAIYEVVLHGLSVARPQGEVAILDNMIQCIENNRSTLEECVKRHREGKDVVKALDTSPAELVFAPSLNSDGGASFVSPAREIVTAFRNSGEDTGSSGLPARDMRPRKGNQPPNSRRPPSDS</sequence>
<feature type="compositionally biased region" description="Polar residues" evidence="1">
    <location>
        <begin position="77"/>
        <end position="89"/>
    </location>
</feature>
<organism evidence="3 4">
    <name type="scientific">Trypanosoma cruzi marinkellei</name>
    <dbReference type="NCBI Taxonomy" id="85056"/>
    <lineage>
        <taxon>Eukaryota</taxon>
        <taxon>Discoba</taxon>
        <taxon>Euglenozoa</taxon>
        <taxon>Kinetoplastea</taxon>
        <taxon>Metakinetoplastina</taxon>
        <taxon>Trypanosomatida</taxon>
        <taxon>Trypanosomatidae</taxon>
        <taxon>Trypanosoma</taxon>
        <taxon>Schizotrypanum</taxon>
    </lineage>
</organism>
<reference evidence="3 4" key="1">
    <citation type="journal article" date="2012" name="BMC Genomics">
        <title>Comparative genomic analysis of human infective Trypanosoma cruzi lineages with the bat-restricted subspecies T. cruzi marinkellei.</title>
        <authorList>
            <person name="Franzen O."/>
            <person name="Talavera-Lopez C."/>
            <person name="Ochaya S."/>
            <person name="Butler C.E."/>
            <person name="Messenger L.A."/>
            <person name="Lewis M.D."/>
            <person name="Llewellyn M.S."/>
            <person name="Marinkelle C.J."/>
            <person name="Tyler K.M."/>
            <person name="Miles M.A."/>
            <person name="Andersson B."/>
        </authorList>
    </citation>
    <scope>NUCLEOTIDE SEQUENCE [LARGE SCALE GENOMIC DNA]</scope>
    <source>
        <strain evidence="3 4">B7</strain>
    </source>
</reference>